<gene>
    <name evidence="1" type="ORF">UFOPK2754_01829</name>
    <name evidence="2" type="ORF">UFOPK3139_03345</name>
    <name evidence="3" type="ORF">UFOPK3543_00736</name>
</gene>
<dbReference type="SUPFAM" id="SSF54637">
    <property type="entry name" value="Thioesterase/thiol ester dehydrase-isomerase"/>
    <property type="match status" value="1"/>
</dbReference>
<dbReference type="InterPro" id="IPR029069">
    <property type="entry name" value="HotDog_dom_sf"/>
</dbReference>
<organism evidence="2">
    <name type="scientific">freshwater metagenome</name>
    <dbReference type="NCBI Taxonomy" id="449393"/>
    <lineage>
        <taxon>unclassified sequences</taxon>
        <taxon>metagenomes</taxon>
        <taxon>ecological metagenomes</taxon>
    </lineage>
</organism>
<accession>A0A6J7AZ31</accession>
<dbReference type="EMBL" id="CAFBMH010000017">
    <property type="protein sequence ID" value="CAB4898718.1"/>
    <property type="molecule type" value="Genomic_DNA"/>
</dbReference>
<name>A0A6J7AZ31_9ZZZZ</name>
<evidence type="ECO:0000313" key="3">
    <source>
        <dbReference type="EMBL" id="CAB4898718.1"/>
    </source>
</evidence>
<dbReference type="AlphaFoldDB" id="A0A6J7AZ31"/>
<proteinExistence type="predicted"/>
<evidence type="ECO:0000313" key="1">
    <source>
        <dbReference type="EMBL" id="CAB4751414.1"/>
    </source>
</evidence>
<sequence length="173" mass="18118">MPYDPLVARPTPLTSADELVLPAGSTLDPAMVFAVATRTNVAQATLGTQLLGVGAQHATIRVPWRADLGAGGATARWADFVVPMLVDHACSLAVLMVLDDAARWAGSLDLRVDYRRSLDASPFLVAHAVCDERVGAVMRVRAMVSADPDDDDPMAVGLCTIAVVAGPTGESRP</sequence>
<protein>
    <submittedName>
        <fullName evidence="2">Unannotated protein</fullName>
    </submittedName>
</protein>
<dbReference type="Gene3D" id="3.10.129.10">
    <property type="entry name" value="Hotdog Thioesterase"/>
    <property type="match status" value="1"/>
</dbReference>
<evidence type="ECO:0000313" key="2">
    <source>
        <dbReference type="EMBL" id="CAB4836899.1"/>
    </source>
</evidence>
<dbReference type="EMBL" id="CAFABA010000259">
    <property type="protein sequence ID" value="CAB4836899.1"/>
    <property type="molecule type" value="Genomic_DNA"/>
</dbReference>
<dbReference type="EMBL" id="CAEZYR010000066">
    <property type="protein sequence ID" value="CAB4751414.1"/>
    <property type="molecule type" value="Genomic_DNA"/>
</dbReference>
<reference evidence="2" key="1">
    <citation type="submission" date="2020-05" db="EMBL/GenBank/DDBJ databases">
        <authorList>
            <person name="Chiriac C."/>
            <person name="Salcher M."/>
            <person name="Ghai R."/>
            <person name="Kavagutti S V."/>
        </authorList>
    </citation>
    <scope>NUCLEOTIDE SEQUENCE</scope>
</reference>